<dbReference type="Proteomes" id="UP000322667">
    <property type="component" value="Chromosome D07"/>
</dbReference>
<organism evidence="1 2">
    <name type="scientific">Gossypium tomentosum</name>
    <name type="common">Hawaiian cotton</name>
    <name type="synonym">Gossypium sandvicense</name>
    <dbReference type="NCBI Taxonomy" id="34277"/>
    <lineage>
        <taxon>Eukaryota</taxon>
        <taxon>Viridiplantae</taxon>
        <taxon>Streptophyta</taxon>
        <taxon>Embryophyta</taxon>
        <taxon>Tracheophyta</taxon>
        <taxon>Spermatophyta</taxon>
        <taxon>Magnoliopsida</taxon>
        <taxon>eudicotyledons</taxon>
        <taxon>Gunneridae</taxon>
        <taxon>Pentapetalae</taxon>
        <taxon>rosids</taxon>
        <taxon>malvids</taxon>
        <taxon>Malvales</taxon>
        <taxon>Malvaceae</taxon>
        <taxon>Malvoideae</taxon>
        <taxon>Gossypium</taxon>
    </lineage>
</organism>
<keyword evidence="2" id="KW-1185">Reference proteome</keyword>
<evidence type="ECO:0000313" key="2">
    <source>
        <dbReference type="Proteomes" id="UP000322667"/>
    </source>
</evidence>
<dbReference type="EMBL" id="CM017629">
    <property type="protein sequence ID" value="TYH63885.1"/>
    <property type="molecule type" value="Genomic_DNA"/>
</dbReference>
<accession>A0A5D2KBD8</accession>
<name>A0A5D2KBD8_GOSTO</name>
<proteinExistence type="predicted"/>
<dbReference type="AlphaFoldDB" id="A0A5D2KBD8"/>
<gene>
    <name evidence="1" type="ORF">ES332_D07G227000v1</name>
</gene>
<protein>
    <submittedName>
        <fullName evidence="1">Uncharacterized protein</fullName>
    </submittedName>
</protein>
<sequence length="146" mass="16528">YYASILLHSTKQLIYYYASILLSFIPIQRNKHSERSVLLPFCFSGFHLPCFTLPTRKAPPPSPSQHQTESPLTFSFLLLFLKVTAKKIGGPATQVHRFRAGTRASRDSKIPASSEKSQDFLDLHPFWNFGFDGKLVVNYACSMAWG</sequence>
<feature type="non-terminal residue" evidence="1">
    <location>
        <position position="1"/>
    </location>
</feature>
<evidence type="ECO:0000313" key="1">
    <source>
        <dbReference type="EMBL" id="TYH63885.1"/>
    </source>
</evidence>
<reference evidence="1 2" key="1">
    <citation type="submission" date="2019-07" db="EMBL/GenBank/DDBJ databases">
        <title>WGS assembly of Gossypium tomentosum.</title>
        <authorList>
            <person name="Chen Z.J."/>
            <person name="Sreedasyam A."/>
            <person name="Ando A."/>
            <person name="Song Q."/>
            <person name="De L."/>
            <person name="Hulse-Kemp A."/>
            <person name="Ding M."/>
            <person name="Ye W."/>
            <person name="Kirkbride R."/>
            <person name="Jenkins J."/>
            <person name="Plott C."/>
            <person name="Lovell J."/>
            <person name="Lin Y.-M."/>
            <person name="Vaughn R."/>
            <person name="Liu B."/>
            <person name="Li W."/>
            <person name="Simpson S."/>
            <person name="Scheffler B."/>
            <person name="Saski C."/>
            <person name="Grover C."/>
            <person name="Hu G."/>
            <person name="Conover J."/>
            <person name="Carlson J."/>
            <person name="Shu S."/>
            <person name="Boston L."/>
            <person name="Williams M."/>
            <person name="Peterson D."/>
            <person name="Mcgee K."/>
            <person name="Jones D."/>
            <person name="Wendel J."/>
            <person name="Stelly D."/>
            <person name="Grimwood J."/>
            <person name="Schmutz J."/>
        </authorList>
    </citation>
    <scope>NUCLEOTIDE SEQUENCE [LARGE SCALE GENOMIC DNA]</scope>
    <source>
        <strain evidence="1">7179.01</strain>
    </source>
</reference>